<evidence type="ECO:0000256" key="5">
    <source>
        <dbReference type="PROSITE-ProRule" id="PRU01248"/>
    </source>
</evidence>
<dbReference type="Pfam" id="PF14659">
    <property type="entry name" value="Phage_int_SAM_3"/>
    <property type="match status" value="1"/>
</dbReference>
<evidence type="ECO:0000259" key="7">
    <source>
        <dbReference type="PROSITE" id="PS51900"/>
    </source>
</evidence>
<dbReference type="InterPro" id="IPR044068">
    <property type="entry name" value="CB"/>
</dbReference>
<dbReference type="Gene3D" id="1.10.443.10">
    <property type="entry name" value="Intergrase catalytic core"/>
    <property type="match status" value="1"/>
</dbReference>
<keyword evidence="3 5" id="KW-0238">DNA-binding</keyword>
<evidence type="ECO:0000256" key="3">
    <source>
        <dbReference type="ARBA" id="ARBA00023125"/>
    </source>
</evidence>
<keyword evidence="4" id="KW-0233">DNA recombination</keyword>
<dbReference type="RefSeq" id="WP_087915287.1">
    <property type="nucleotide sequence ID" value="NZ_CP021780.1"/>
</dbReference>
<evidence type="ECO:0000256" key="1">
    <source>
        <dbReference type="ARBA" id="ARBA00008857"/>
    </source>
</evidence>
<dbReference type="PROSITE" id="PS51898">
    <property type="entry name" value="TYR_RECOMBINASE"/>
    <property type="match status" value="1"/>
</dbReference>
<keyword evidence="2" id="KW-0229">DNA integration</keyword>
<evidence type="ECO:0000256" key="2">
    <source>
        <dbReference type="ARBA" id="ARBA00022908"/>
    </source>
</evidence>
<dbReference type="PANTHER" id="PTHR30349">
    <property type="entry name" value="PHAGE INTEGRASE-RELATED"/>
    <property type="match status" value="1"/>
</dbReference>
<dbReference type="PROSITE" id="PS51900">
    <property type="entry name" value="CB"/>
    <property type="match status" value="1"/>
</dbReference>
<dbReference type="InterPro" id="IPR011010">
    <property type="entry name" value="DNA_brk_join_enz"/>
</dbReference>
<dbReference type="InterPro" id="IPR050090">
    <property type="entry name" value="Tyrosine_recombinase_XerCD"/>
</dbReference>
<gene>
    <name evidence="8" type="ORF">B9T62_11050</name>
</gene>
<comment type="similarity">
    <text evidence="1">Belongs to the 'phage' integrase family.</text>
</comment>
<name>A0A2Z2K7W8_9BACL</name>
<dbReference type="GO" id="GO:0006310">
    <property type="term" value="P:DNA recombination"/>
    <property type="evidence" value="ECO:0007669"/>
    <property type="project" value="UniProtKB-KW"/>
</dbReference>
<dbReference type="EMBL" id="CP021780">
    <property type="protein sequence ID" value="ASA21274.1"/>
    <property type="molecule type" value="Genomic_DNA"/>
</dbReference>
<dbReference type="OrthoDB" id="9803188at2"/>
<dbReference type="InterPro" id="IPR002104">
    <property type="entry name" value="Integrase_catalytic"/>
</dbReference>
<dbReference type="Proteomes" id="UP000249890">
    <property type="component" value="Chromosome"/>
</dbReference>
<accession>A0A2Z2K7W8</accession>
<dbReference type="GO" id="GO:0003677">
    <property type="term" value="F:DNA binding"/>
    <property type="evidence" value="ECO:0007669"/>
    <property type="project" value="UniProtKB-UniRule"/>
</dbReference>
<reference evidence="8 9" key="1">
    <citation type="submission" date="2017-06" db="EMBL/GenBank/DDBJ databases">
        <title>Complete genome sequence of Paenibacillus donghaensis KCTC 13049T isolated from East Sea sediment, South Korea.</title>
        <authorList>
            <person name="Jung B.K."/>
            <person name="Hong S.-J."/>
            <person name="Shin J.-H."/>
        </authorList>
    </citation>
    <scope>NUCLEOTIDE SEQUENCE [LARGE SCALE GENOMIC DNA]</scope>
    <source>
        <strain evidence="8 9">KCTC 13049</strain>
    </source>
</reference>
<dbReference type="KEGG" id="pdh:B9T62_11050"/>
<organism evidence="8 9">
    <name type="scientific">Paenibacillus donghaensis</name>
    <dbReference type="NCBI Taxonomy" id="414771"/>
    <lineage>
        <taxon>Bacteria</taxon>
        <taxon>Bacillati</taxon>
        <taxon>Bacillota</taxon>
        <taxon>Bacilli</taxon>
        <taxon>Bacillales</taxon>
        <taxon>Paenibacillaceae</taxon>
        <taxon>Paenibacillus</taxon>
    </lineage>
</organism>
<feature type="domain" description="Core-binding (CB)" evidence="7">
    <location>
        <begin position="73"/>
        <end position="165"/>
    </location>
</feature>
<dbReference type="InterPro" id="IPR010998">
    <property type="entry name" value="Integrase_recombinase_N"/>
</dbReference>
<dbReference type="GO" id="GO:0015074">
    <property type="term" value="P:DNA integration"/>
    <property type="evidence" value="ECO:0007669"/>
    <property type="project" value="UniProtKB-KW"/>
</dbReference>
<dbReference type="Pfam" id="PF00589">
    <property type="entry name" value="Phage_integrase"/>
    <property type="match status" value="1"/>
</dbReference>
<evidence type="ECO:0008006" key="10">
    <source>
        <dbReference type="Google" id="ProtNLM"/>
    </source>
</evidence>
<feature type="domain" description="Tyr recombinase" evidence="6">
    <location>
        <begin position="187"/>
        <end position="388"/>
    </location>
</feature>
<protein>
    <recommendedName>
        <fullName evidence="10">Site-specific integrase</fullName>
    </recommendedName>
</protein>
<evidence type="ECO:0000256" key="4">
    <source>
        <dbReference type="ARBA" id="ARBA00023172"/>
    </source>
</evidence>
<sequence>MASIQKRGENRWRLVAELGYDAQGKRVQERRTIKVDDPALLRAPRRLQNYLDAELVKFQMEVDAGNYIKPEKLTFEAYIKKWIVKFVEPELEEKTKVSYKFHTERRILPYFGDMHMDKIKTMHITDYLDYLRTPEASLNKEGKPLGSATIVYNYRVLRSIFAKAVEWRVLKENPMIGVKKPRENDIKEMEYYDEKEIEKLFVALEDEPIQLRLQVTLAVTTGMRRAELAGLEWKNIDLVNGIIDIKQTVTMFKDGAPVIKGPKNKQSKRRISLAPTVLDEMKLYRTEWSKMKLLLGDKWTAGDSEFLFCRTSGVPSDPERLTKRWIAFHRKHNLKPIRLHDLRHTSISWMIYKKVHSKAIAKRAGHTDMKMLEIYGHIFESVDQAAADVFDDMIIPTKKKA</sequence>
<dbReference type="AlphaFoldDB" id="A0A2Z2K7W8"/>
<evidence type="ECO:0000313" key="8">
    <source>
        <dbReference type="EMBL" id="ASA21274.1"/>
    </source>
</evidence>
<evidence type="ECO:0000259" key="6">
    <source>
        <dbReference type="PROSITE" id="PS51898"/>
    </source>
</evidence>
<proteinExistence type="inferred from homology"/>
<dbReference type="InterPro" id="IPR004107">
    <property type="entry name" value="Integrase_SAM-like_N"/>
</dbReference>
<dbReference type="PANTHER" id="PTHR30349:SF64">
    <property type="entry name" value="PROPHAGE INTEGRASE INTD-RELATED"/>
    <property type="match status" value="1"/>
</dbReference>
<dbReference type="Gene3D" id="1.10.150.130">
    <property type="match status" value="1"/>
</dbReference>
<dbReference type="InterPro" id="IPR013762">
    <property type="entry name" value="Integrase-like_cat_sf"/>
</dbReference>
<keyword evidence="9" id="KW-1185">Reference proteome</keyword>
<dbReference type="SUPFAM" id="SSF56349">
    <property type="entry name" value="DNA breaking-rejoining enzymes"/>
    <property type="match status" value="1"/>
</dbReference>
<evidence type="ECO:0000313" key="9">
    <source>
        <dbReference type="Proteomes" id="UP000249890"/>
    </source>
</evidence>
<dbReference type="CDD" id="cd01189">
    <property type="entry name" value="INT_ICEBs1_C_like"/>
    <property type="match status" value="1"/>
</dbReference>